<dbReference type="InterPro" id="IPR050962">
    <property type="entry name" value="Phosphate-bind_PstS"/>
</dbReference>
<accession>A0ABT0RHV3</accession>
<dbReference type="PANTHER" id="PTHR42996:SF1">
    <property type="entry name" value="PHOSPHATE-BINDING PROTEIN PSTS"/>
    <property type="match status" value="1"/>
</dbReference>
<organism evidence="10 11">
    <name type="scientific">Sphingomonas anseongensis</name>
    <dbReference type="NCBI Taxonomy" id="2908207"/>
    <lineage>
        <taxon>Bacteria</taxon>
        <taxon>Pseudomonadati</taxon>
        <taxon>Pseudomonadota</taxon>
        <taxon>Alphaproteobacteria</taxon>
        <taxon>Sphingomonadales</taxon>
        <taxon>Sphingomonadaceae</taxon>
        <taxon>Sphingomonas</taxon>
    </lineage>
</organism>
<feature type="domain" description="PBP" evidence="9">
    <location>
        <begin position="27"/>
        <end position="312"/>
    </location>
</feature>
<dbReference type="Gene3D" id="3.40.190.10">
    <property type="entry name" value="Periplasmic binding protein-like II"/>
    <property type="match status" value="2"/>
</dbReference>
<dbReference type="Pfam" id="PF12849">
    <property type="entry name" value="PBP_like_2"/>
    <property type="match status" value="1"/>
</dbReference>
<dbReference type="Proteomes" id="UP001165343">
    <property type="component" value="Unassembled WGS sequence"/>
</dbReference>
<evidence type="ECO:0000259" key="9">
    <source>
        <dbReference type="Pfam" id="PF12849"/>
    </source>
</evidence>
<reference evidence="10" key="1">
    <citation type="submission" date="2022-05" db="EMBL/GenBank/DDBJ databases">
        <authorList>
            <person name="Jo J.-H."/>
            <person name="Im W.-T."/>
        </authorList>
    </citation>
    <scope>NUCLEOTIDE SEQUENCE</scope>
    <source>
        <strain evidence="10">RG327</strain>
    </source>
</reference>
<dbReference type="InterPro" id="IPR024370">
    <property type="entry name" value="PBP_domain"/>
</dbReference>
<evidence type="ECO:0000256" key="1">
    <source>
        <dbReference type="ARBA" id="ARBA00002841"/>
    </source>
</evidence>
<comment type="caution">
    <text evidence="10">The sequence shown here is derived from an EMBL/GenBank/DDBJ whole genome shotgun (WGS) entry which is preliminary data.</text>
</comment>
<evidence type="ECO:0000256" key="6">
    <source>
        <dbReference type="ARBA" id="ARBA00022592"/>
    </source>
</evidence>
<sequence>MILAVAAAALLTAACGSGSGNESNPAGVSAQQITGAGSTFVYPVLSAWAADYQKQAGTKVNYQSIGSGGGITQVKAGTVDFGATDQPLSSDELAESHLAQFPIVIGGIVAVVNVPGLQPGQLKLTGPLLADIYAGKVKTWSDPAIVKLNPGLRLPSSAIAVVHRSDGSGTTFNFTHYLSQVSPSWKGSTGEGKTVSWPTGIGGKGNEGVAGYVKQVPNSIGYVEYAYVVQNRMTYALLQNAAGQFVSPGADSFSSAAASADWGATKDFNLVMTNAPGATAYPITATTFILMPRQPKDKAKSDAALSFFKYALKQGQSQAKALDYVPLPDALVKQIESYIGASL</sequence>
<comment type="function">
    <text evidence="1 7">Part of the ABC transporter complex PstSACB involved in phosphate import.</text>
</comment>
<dbReference type="PIRSF" id="PIRSF002756">
    <property type="entry name" value="PstS"/>
    <property type="match status" value="1"/>
</dbReference>
<dbReference type="EMBL" id="JAMGBC010000001">
    <property type="protein sequence ID" value="MCL6679520.1"/>
    <property type="molecule type" value="Genomic_DNA"/>
</dbReference>
<dbReference type="RefSeq" id="WP_249868909.1">
    <property type="nucleotide sequence ID" value="NZ_JAMGBC010000001.1"/>
</dbReference>
<name>A0ABT0RHV3_9SPHN</name>
<gene>
    <name evidence="10" type="primary">pstS</name>
    <name evidence="10" type="ORF">LZ519_09375</name>
</gene>
<evidence type="ECO:0000256" key="7">
    <source>
        <dbReference type="PIRNR" id="PIRNR002756"/>
    </source>
</evidence>
<evidence type="ECO:0000256" key="8">
    <source>
        <dbReference type="SAM" id="SignalP"/>
    </source>
</evidence>
<evidence type="ECO:0000313" key="11">
    <source>
        <dbReference type="Proteomes" id="UP001165343"/>
    </source>
</evidence>
<protein>
    <recommendedName>
        <fullName evidence="4 7">Phosphate-binding protein PstS</fullName>
    </recommendedName>
</protein>
<comment type="similarity">
    <text evidence="2 7">Belongs to the PstS family.</text>
</comment>
<keyword evidence="5 7" id="KW-0813">Transport</keyword>
<keyword evidence="8" id="KW-0732">Signal</keyword>
<feature type="signal peptide" evidence="8">
    <location>
        <begin position="1"/>
        <end position="19"/>
    </location>
</feature>
<dbReference type="NCBIfam" id="NF008171">
    <property type="entry name" value="PRK10918.1"/>
    <property type="match status" value="1"/>
</dbReference>
<feature type="chain" id="PRO_5045602105" description="Phosphate-binding protein PstS" evidence="8">
    <location>
        <begin position="20"/>
        <end position="343"/>
    </location>
</feature>
<keyword evidence="11" id="KW-1185">Reference proteome</keyword>
<dbReference type="PANTHER" id="PTHR42996">
    <property type="entry name" value="PHOSPHATE-BINDING PROTEIN PSTS"/>
    <property type="match status" value="1"/>
</dbReference>
<proteinExistence type="inferred from homology"/>
<evidence type="ECO:0000256" key="2">
    <source>
        <dbReference type="ARBA" id="ARBA00008725"/>
    </source>
</evidence>
<evidence type="ECO:0000256" key="3">
    <source>
        <dbReference type="ARBA" id="ARBA00011529"/>
    </source>
</evidence>
<evidence type="ECO:0000313" key="10">
    <source>
        <dbReference type="EMBL" id="MCL6679520.1"/>
    </source>
</evidence>
<dbReference type="SUPFAM" id="SSF53850">
    <property type="entry name" value="Periplasmic binding protein-like II"/>
    <property type="match status" value="1"/>
</dbReference>
<dbReference type="CDD" id="cd13565">
    <property type="entry name" value="PBP2_PstS"/>
    <property type="match status" value="1"/>
</dbReference>
<evidence type="ECO:0000256" key="5">
    <source>
        <dbReference type="ARBA" id="ARBA00022448"/>
    </source>
</evidence>
<comment type="subunit">
    <text evidence="3 7">The complex is composed of two ATP-binding proteins (PstB), two transmembrane proteins (PstC and PstA) and a solute-binding protein (PstS).</text>
</comment>
<dbReference type="NCBIfam" id="TIGR00975">
    <property type="entry name" value="3a0107s03"/>
    <property type="match status" value="1"/>
</dbReference>
<dbReference type="InterPro" id="IPR005673">
    <property type="entry name" value="ABC_phos-bd_PstS"/>
</dbReference>
<evidence type="ECO:0000256" key="4">
    <source>
        <dbReference type="ARBA" id="ARBA00021889"/>
    </source>
</evidence>
<keyword evidence="6 7" id="KW-0592">Phosphate transport</keyword>